<dbReference type="Proteomes" id="UP000183658">
    <property type="component" value="Unassembled WGS sequence"/>
</dbReference>
<dbReference type="PANTHER" id="PTHR46112:SF2">
    <property type="entry name" value="XAA-PRO AMINOPEPTIDASE P-RELATED"/>
    <property type="match status" value="1"/>
</dbReference>
<accession>A0A1H9MEX1</accession>
<dbReference type="CDD" id="cd01066">
    <property type="entry name" value="APP_MetAP"/>
    <property type="match status" value="1"/>
</dbReference>
<sequence>MPKEERILNLIEAERKAEILYKEIENRSLITEGKTEHQLNTEVFNLAFELFGIKKFWHKRIVRSGRNTLLPYKENPINLTIQKDDILFFDFGPVFENWEADVGKTFVLGNNQKKLKLKRDVELAWKEGKEYYYQNKDKLTGADFYQYTKKLAEKYGWEYGNHHCGHLIGNFPHEEILGDEEINYIHPNNNLLMNEKDLNGDERFWIYEIHFIDRKLEIGGFFEQLLS</sequence>
<dbReference type="Pfam" id="PF00557">
    <property type="entry name" value="Peptidase_M24"/>
    <property type="match status" value="1"/>
</dbReference>
<evidence type="ECO:0000313" key="2">
    <source>
        <dbReference type="EMBL" id="SER22059.1"/>
    </source>
</evidence>
<protein>
    <submittedName>
        <fullName evidence="2">Metallopeptidase family M24</fullName>
    </submittedName>
</protein>
<dbReference type="InterPro" id="IPR036005">
    <property type="entry name" value="Creatinase/aminopeptidase-like"/>
</dbReference>
<dbReference type="InterPro" id="IPR000994">
    <property type="entry name" value="Pept_M24"/>
</dbReference>
<dbReference type="AlphaFoldDB" id="A0A1H9MEX1"/>
<evidence type="ECO:0000259" key="1">
    <source>
        <dbReference type="Pfam" id="PF00557"/>
    </source>
</evidence>
<dbReference type="SUPFAM" id="SSF55920">
    <property type="entry name" value="Creatinase/aminopeptidase"/>
    <property type="match status" value="1"/>
</dbReference>
<proteinExistence type="predicted"/>
<evidence type="ECO:0000313" key="3">
    <source>
        <dbReference type="Proteomes" id="UP000183658"/>
    </source>
</evidence>
<dbReference type="InterPro" id="IPR050659">
    <property type="entry name" value="Peptidase_M24B"/>
</dbReference>
<dbReference type="PANTHER" id="PTHR46112">
    <property type="entry name" value="AMINOPEPTIDASE"/>
    <property type="match status" value="1"/>
</dbReference>
<dbReference type="EMBL" id="FOFZ01000008">
    <property type="protein sequence ID" value="SER22059.1"/>
    <property type="molecule type" value="Genomic_DNA"/>
</dbReference>
<organism evidence="2 3">
    <name type="scientific">Flavobacterium frigoris</name>
    <dbReference type="NCBI Taxonomy" id="229204"/>
    <lineage>
        <taxon>Bacteria</taxon>
        <taxon>Pseudomonadati</taxon>
        <taxon>Bacteroidota</taxon>
        <taxon>Flavobacteriia</taxon>
        <taxon>Flavobacteriales</taxon>
        <taxon>Flavobacteriaceae</taxon>
        <taxon>Flavobacterium</taxon>
    </lineage>
</organism>
<reference evidence="3" key="1">
    <citation type="submission" date="2016-10" db="EMBL/GenBank/DDBJ databases">
        <authorList>
            <person name="Varghese N."/>
            <person name="Submissions S."/>
        </authorList>
    </citation>
    <scope>NUCLEOTIDE SEQUENCE [LARGE SCALE GENOMIC DNA]</scope>
    <source>
        <strain evidence="3">DSM 15719</strain>
    </source>
</reference>
<keyword evidence="3" id="KW-1185">Reference proteome</keyword>
<name>A0A1H9MEX1_FLAFI</name>
<feature type="domain" description="Peptidase M24" evidence="1">
    <location>
        <begin position="12"/>
        <end position="184"/>
    </location>
</feature>
<dbReference type="Gene3D" id="3.90.230.10">
    <property type="entry name" value="Creatinase/methionine aminopeptidase superfamily"/>
    <property type="match status" value="1"/>
</dbReference>
<gene>
    <name evidence="2" type="ORF">SAMN05444355_10866</name>
</gene>